<organism evidence="2 3">
    <name type="scientific">Desmophyllum pertusum</name>
    <dbReference type="NCBI Taxonomy" id="174260"/>
    <lineage>
        <taxon>Eukaryota</taxon>
        <taxon>Metazoa</taxon>
        <taxon>Cnidaria</taxon>
        <taxon>Anthozoa</taxon>
        <taxon>Hexacorallia</taxon>
        <taxon>Scleractinia</taxon>
        <taxon>Caryophylliina</taxon>
        <taxon>Caryophylliidae</taxon>
        <taxon>Desmophyllum</taxon>
    </lineage>
</organism>
<reference evidence="2" key="1">
    <citation type="submission" date="2023-01" db="EMBL/GenBank/DDBJ databases">
        <title>Genome assembly of the deep-sea coral Lophelia pertusa.</title>
        <authorList>
            <person name="Herrera S."/>
            <person name="Cordes E."/>
        </authorList>
    </citation>
    <scope>NUCLEOTIDE SEQUENCE</scope>
    <source>
        <strain evidence="2">USNM1676648</strain>
        <tissue evidence="2">Polyp</tissue>
    </source>
</reference>
<proteinExistence type="predicted"/>
<evidence type="ECO:0000313" key="2">
    <source>
        <dbReference type="EMBL" id="KAJ7371714.1"/>
    </source>
</evidence>
<feature type="region of interest" description="Disordered" evidence="1">
    <location>
        <begin position="1"/>
        <end position="43"/>
    </location>
</feature>
<comment type="caution">
    <text evidence="2">The sequence shown here is derived from an EMBL/GenBank/DDBJ whole genome shotgun (WGS) entry which is preliminary data.</text>
</comment>
<protein>
    <submittedName>
        <fullName evidence="2">Uncharacterized protein</fullName>
    </submittedName>
</protein>
<keyword evidence="3" id="KW-1185">Reference proteome</keyword>
<dbReference type="Proteomes" id="UP001163046">
    <property type="component" value="Unassembled WGS sequence"/>
</dbReference>
<evidence type="ECO:0000313" key="3">
    <source>
        <dbReference type="Proteomes" id="UP001163046"/>
    </source>
</evidence>
<gene>
    <name evidence="2" type="ORF">OS493_023746</name>
</gene>
<name>A0A9X0CSD3_9CNID</name>
<evidence type="ECO:0000256" key="1">
    <source>
        <dbReference type="SAM" id="MobiDB-lite"/>
    </source>
</evidence>
<accession>A0A9X0CSD3</accession>
<dbReference type="EMBL" id="MU826843">
    <property type="protein sequence ID" value="KAJ7371714.1"/>
    <property type="molecule type" value="Genomic_DNA"/>
</dbReference>
<sequence length="86" mass="9346">MSSMQFSLIHPKAAPDLQEQPLENSNSAASKIRTLPKSIQPPPAAETCKGMLILAKSGLRNRGMLCLQKILRLSLLQLSQPPPPNC</sequence>
<dbReference type="AlphaFoldDB" id="A0A9X0CSD3"/>